<evidence type="ECO:0000313" key="2">
    <source>
        <dbReference type="Proteomes" id="UP000646946"/>
    </source>
</evidence>
<dbReference type="AlphaFoldDB" id="A0A832US72"/>
<comment type="caution">
    <text evidence="1">The sequence shown here is derived from an EMBL/GenBank/DDBJ whole genome shotgun (WGS) entry which is preliminary data.</text>
</comment>
<dbReference type="InterPro" id="IPR012017">
    <property type="entry name" value="OapB-like"/>
</dbReference>
<dbReference type="Proteomes" id="UP000646946">
    <property type="component" value="Unassembled WGS sequence"/>
</dbReference>
<sequence length="139" mass="15498">MAKKRKAKTKVIRRKKGGKLRLDFISIGMLAGLSMDQKIANIIKRVRDNHIVVLDESLDFIEEAKLVTSTMKEIDTDFKGIEFCTLPRKAGVFMTYATKALESLTGKPTAKPGLTLVGPSTIIREIKRDPNAFYVSAEL</sequence>
<evidence type="ECO:0000313" key="1">
    <source>
        <dbReference type="EMBL" id="HIK00587.1"/>
    </source>
</evidence>
<organism evidence="1 2">
    <name type="scientific">Candidatus Naiadarchaeum limnaeum</name>
    <dbReference type="NCBI Taxonomy" id="2756139"/>
    <lineage>
        <taxon>Archaea</taxon>
        <taxon>Candidatus Undinarchaeota</taxon>
        <taxon>Candidatus Undinarchaeia</taxon>
        <taxon>Candidatus Naiadarchaeales</taxon>
        <taxon>Candidatus Naiadarchaeaceae</taxon>
        <taxon>Candidatus Naiadarchaeum</taxon>
    </lineage>
</organism>
<reference evidence="1 2" key="1">
    <citation type="journal article" name="Nat. Commun.">
        <title>Undinarchaeota illuminate DPANN phylogeny and the impact of gene transfer on archaeal evolution.</title>
        <authorList>
            <person name="Dombrowski N."/>
            <person name="Williams T.A."/>
            <person name="Sun J."/>
            <person name="Woodcroft B.J."/>
            <person name="Lee J.H."/>
            <person name="Minh B.Q."/>
            <person name="Rinke C."/>
            <person name="Spang A."/>
        </authorList>
    </citation>
    <scope>NUCLEOTIDE SEQUENCE [LARGE SCALE GENOMIC DNA]</scope>
    <source>
        <strain evidence="1">MAG_bin1129</strain>
    </source>
</reference>
<gene>
    <name evidence="1" type="ORF">H1016_03540</name>
</gene>
<dbReference type="Pfam" id="PF09846">
    <property type="entry name" value="OapB"/>
    <property type="match status" value="1"/>
</dbReference>
<keyword evidence="2" id="KW-1185">Reference proteome</keyword>
<accession>A0A832US72</accession>
<proteinExistence type="predicted"/>
<name>A0A832US72_9ARCH</name>
<protein>
    <submittedName>
        <fullName evidence="1">DUF2073 domain-containing protein</fullName>
    </submittedName>
</protein>
<dbReference type="EMBL" id="DVAB01000029">
    <property type="protein sequence ID" value="HIK00587.1"/>
    <property type="molecule type" value="Genomic_DNA"/>
</dbReference>